<evidence type="ECO:0000256" key="6">
    <source>
        <dbReference type="ARBA" id="ARBA00023136"/>
    </source>
</evidence>
<dbReference type="SMART" id="SM00014">
    <property type="entry name" value="acidPPc"/>
    <property type="match status" value="1"/>
</dbReference>
<protein>
    <submittedName>
        <fullName evidence="9">Phosphatase PAP2 family protein</fullName>
    </submittedName>
</protein>
<organism evidence="9 10">
    <name type="scientific">Paraflavisolibacter caeni</name>
    <dbReference type="NCBI Taxonomy" id="2982496"/>
    <lineage>
        <taxon>Bacteria</taxon>
        <taxon>Pseudomonadati</taxon>
        <taxon>Bacteroidota</taxon>
        <taxon>Chitinophagia</taxon>
        <taxon>Chitinophagales</taxon>
        <taxon>Chitinophagaceae</taxon>
        <taxon>Paraflavisolibacter</taxon>
    </lineage>
</organism>
<feature type="domain" description="Phosphatidic acid phosphatase type 2/haloperoxidase" evidence="8">
    <location>
        <begin position="97"/>
        <end position="209"/>
    </location>
</feature>
<evidence type="ECO:0000256" key="1">
    <source>
        <dbReference type="ARBA" id="ARBA00004651"/>
    </source>
</evidence>
<dbReference type="SUPFAM" id="SSF48317">
    <property type="entry name" value="Acid phosphatase/Vanadium-dependent haloperoxidase"/>
    <property type="match status" value="1"/>
</dbReference>
<dbReference type="EMBL" id="JAOTIF010000004">
    <property type="protein sequence ID" value="MCU7549113.1"/>
    <property type="molecule type" value="Genomic_DNA"/>
</dbReference>
<dbReference type="PANTHER" id="PTHR14969:SF62">
    <property type="entry name" value="DECAPRENYLPHOSPHORYL-5-PHOSPHORIBOSE PHOSPHATASE RV3807C-RELATED"/>
    <property type="match status" value="1"/>
</dbReference>
<evidence type="ECO:0000256" key="4">
    <source>
        <dbReference type="ARBA" id="ARBA00022801"/>
    </source>
</evidence>
<feature type="transmembrane region" description="Helical" evidence="7">
    <location>
        <begin position="97"/>
        <end position="114"/>
    </location>
</feature>
<keyword evidence="10" id="KW-1185">Reference proteome</keyword>
<keyword evidence="3 7" id="KW-0812">Transmembrane</keyword>
<reference evidence="9" key="2">
    <citation type="submission" date="2023-04" db="EMBL/GenBank/DDBJ databases">
        <title>Paracnuella aquatica gen. nov., sp. nov., a member of the family Chitinophagaceae isolated from a hot spring.</title>
        <authorList>
            <person name="Wang C."/>
        </authorList>
    </citation>
    <scope>NUCLEOTIDE SEQUENCE</scope>
    <source>
        <strain evidence="9">LB-8</strain>
    </source>
</reference>
<evidence type="ECO:0000259" key="8">
    <source>
        <dbReference type="SMART" id="SM00014"/>
    </source>
</evidence>
<feature type="transmembrane region" description="Helical" evidence="7">
    <location>
        <begin position="194"/>
        <end position="212"/>
    </location>
</feature>
<dbReference type="RefSeq" id="WP_279296554.1">
    <property type="nucleotide sequence ID" value="NZ_JAOTIF010000004.1"/>
</dbReference>
<reference evidence="9" key="1">
    <citation type="submission" date="2022-09" db="EMBL/GenBank/DDBJ databases">
        <authorList>
            <person name="Yuan C."/>
            <person name="Ke Z."/>
        </authorList>
    </citation>
    <scope>NUCLEOTIDE SEQUENCE</scope>
    <source>
        <strain evidence="9">LB-8</strain>
    </source>
</reference>
<dbReference type="AlphaFoldDB" id="A0A9X3BHS9"/>
<dbReference type="InterPro" id="IPR000326">
    <property type="entry name" value="PAP2/HPO"/>
</dbReference>
<dbReference type="PANTHER" id="PTHR14969">
    <property type="entry name" value="SPHINGOSINE-1-PHOSPHATE PHOSPHOHYDROLASE"/>
    <property type="match status" value="1"/>
</dbReference>
<comment type="caution">
    <text evidence="9">The sequence shown here is derived from an EMBL/GenBank/DDBJ whole genome shotgun (WGS) entry which is preliminary data.</text>
</comment>
<gene>
    <name evidence="9" type="ORF">OCK74_08300</name>
</gene>
<dbReference type="GO" id="GO:0005886">
    <property type="term" value="C:plasma membrane"/>
    <property type="evidence" value="ECO:0007669"/>
    <property type="project" value="UniProtKB-SubCell"/>
</dbReference>
<feature type="transmembrane region" description="Helical" evidence="7">
    <location>
        <begin position="134"/>
        <end position="154"/>
    </location>
</feature>
<accession>A0A9X3BHS9</accession>
<feature type="transmembrane region" description="Helical" evidence="7">
    <location>
        <begin position="166"/>
        <end position="188"/>
    </location>
</feature>
<evidence type="ECO:0000313" key="9">
    <source>
        <dbReference type="EMBL" id="MCU7549113.1"/>
    </source>
</evidence>
<evidence type="ECO:0000256" key="5">
    <source>
        <dbReference type="ARBA" id="ARBA00022989"/>
    </source>
</evidence>
<keyword evidence="4" id="KW-0378">Hydrolase</keyword>
<comment type="subcellular location">
    <subcellularLocation>
        <location evidence="1">Cell membrane</location>
        <topology evidence="1">Multi-pass membrane protein</topology>
    </subcellularLocation>
</comment>
<keyword evidence="2" id="KW-1003">Cell membrane</keyword>
<proteinExistence type="predicted"/>
<dbReference type="Gene3D" id="1.20.144.10">
    <property type="entry name" value="Phosphatidic acid phosphatase type 2/haloperoxidase"/>
    <property type="match status" value="1"/>
</dbReference>
<dbReference type="CDD" id="cd03392">
    <property type="entry name" value="PAP2_like_2"/>
    <property type="match status" value="1"/>
</dbReference>
<dbReference type="InterPro" id="IPR036938">
    <property type="entry name" value="PAP2/HPO_sf"/>
</dbReference>
<keyword evidence="5 7" id="KW-1133">Transmembrane helix</keyword>
<evidence type="ECO:0000256" key="7">
    <source>
        <dbReference type="SAM" id="Phobius"/>
    </source>
</evidence>
<feature type="transmembrane region" description="Helical" evidence="7">
    <location>
        <begin position="12"/>
        <end position="34"/>
    </location>
</feature>
<name>A0A9X3BHS9_9BACT</name>
<dbReference type="GO" id="GO:0016787">
    <property type="term" value="F:hydrolase activity"/>
    <property type="evidence" value="ECO:0007669"/>
    <property type="project" value="UniProtKB-KW"/>
</dbReference>
<evidence type="ECO:0000256" key="3">
    <source>
        <dbReference type="ARBA" id="ARBA00022692"/>
    </source>
</evidence>
<feature type="transmembrane region" description="Helical" evidence="7">
    <location>
        <begin position="64"/>
        <end position="90"/>
    </location>
</feature>
<dbReference type="Proteomes" id="UP001155483">
    <property type="component" value="Unassembled WGS sequence"/>
</dbReference>
<evidence type="ECO:0000313" key="10">
    <source>
        <dbReference type="Proteomes" id="UP001155483"/>
    </source>
</evidence>
<dbReference type="Pfam" id="PF01569">
    <property type="entry name" value="PAP2"/>
    <property type="match status" value="1"/>
</dbReference>
<keyword evidence="6 7" id="KW-0472">Membrane</keyword>
<evidence type="ECO:0000256" key="2">
    <source>
        <dbReference type="ARBA" id="ARBA00022475"/>
    </source>
</evidence>
<sequence length="224" mass="25917">MKEIYKKYLQEISLKTAIAILLFFISLFAFAMIADEVVLENEDWFDTLVFSYLKNYATPAVINFFRILTLLGSPVFLLPSYFIIVMVLLINRRWTDAIDTTVISLTSTGLMYSLKTFFGRKRPDLPLFETLHNYSFPSGHALSSFIFCSVLIWLTWKGNWSKKWKLLLSGLLLLLSILIGISRIVLRYHYASDVLAGFLLGFAWVLLSFWLLKTIHNKMQTTKT</sequence>